<evidence type="ECO:0000313" key="12">
    <source>
        <dbReference type="Proteomes" id="UP001642540"/>
    </source>
</evidence>
<dbReference type="EMBL" id="CAXLJM020000046">
    <property type="protein sequence ID" value="CAL8110776.1"/>
    <property type="molecule type" value="Genomic_DNA"/>
</dbReference>
<name>A0ABP1QVJ4_9HEXA</name>
<feature type="transmembrane region" description="Helical" evidence="9">
    <location>
        <begin position="359"/>
        <end position="377"/>
    </location>
</feature>
<feature type="transmembrane region" description="Helical" evidence="9">
    <location>
        <begin position="289"/>
        <end position="310"/>
    </location>
</feature>
<comment type="caution">
    <text evidence="11">The sequence shown here is derived from an EMBL/GenBank/DDBJ whole genome shotgun (WGS) entry which is preliminary data.</text>
</comment>
<dbReference type="InterPro" id="IPR052192">
    <property type="entry name" value="Insect_Ionotropic_Sensory_Rcpt"/>
</dbReference>
<keyword evidence="8" id="KW-0325">Glycoprotein</keyword>
<organism evidence="11 12">
    <name type="scientific">Orchesella dallaii</name>
    <dbReference type="NCBI Taxonomy" id="48710"/>
    <lineage>
        <taxon>Eukaryota</taxon>
        <taxon>Metazoa</taxon>
        <taxon>Ecdysozoa</taxon>
        <taxon>Arthropoda</taxon>
        <taxon>Hexapoda</taxon>
        <taxon>Collembola</taxon>
        <taxon>Entomobryomorpha</taxon>
        <taxon>Entomobryoidea</taxon>
        <taxon>Orchesellidae</taxon>
        <taxon>Orchesellinae</taxon>
        <taxon>Orchesella</taxon>
    </lineage>
</organism>
<reference evidence="11 12" key="1">
    <citation type="submission" date="2024-08" db="EMBL/GenBank/DDBJ databases">
        <authorList>
            <person name="Cucini C."/>
            <person name="Frati F."/>
        </authorList>
    </citation>
    <scope>NUCLEOTIDE SEQUENCE [LARGE SCALE GENOMIC DNA]</scope>
</reference>
<keyword evidence="7" id="KW-0675">Receptor</keyword>
<keyword evidence="6 9" id="KW-0472">Membrane</keyword>
<gene>
    <name evidence="11" type="ORF">ODALV1_LOCUS14439</name>
</gene>
<feature type="domain" description="Ionotropic glutamate receptor C-terminal" evidence="10">
    <location>
        <begin position="290"/>
        <end position="569"/>
    </location>
</feature>
<evidence type="ECO:0000256" key="7">
    <source>
        <dbReference type="ARBA" id="ARBA00023170"/>
    </source>
</evidence>
<dbReference type="Pfam" id="PF00060">
    <property type="entry name" value="Lig_chan"/>
    <property type="match status" value="1"/>
</dbReference>
<evidence type="ECO:0000256" key="2">
    <source>
        <dbReference type="ARBA" id="ARBA00008685"/>
    </source>
</evidence>
<keyword evidence="12" id="KW-1185">Reference proteome</keyword>
<keyword evidence="3" id="KW-1003">Cell membrane</keyword>
<dbReference type="PANTHER" id="PTHR42643">
    <property type="entry name" value="IONOTROPIC RECEPTOR 20A-RELATED"/>
    <property type="match status" value="1"/>
</dbReference>
<evidence type="ECO:0000256" key="6">
    <source>
        <dbReference type="ARBA" id="ARBA00023136"/>
    </source>
</evidence>
<sequence length="618" mass="71023">MTQIFLTEYKSKDKYLLSYSNSTETSSFEQVSDVHKLRKHCVLAFVQVKEVNLIEKLYNLLTLFDGVLEKDEDYFLFHSMKEEVIRSSFISGPLALGVKNKVGISITNQTISYHATCFYCDAGKPTLYSIGTWLIEDVYDKEVKLHFSTLFPDFLQNFHGKMFTVSSPTLATWLNEIREVSPGRWKNVRGVMNFCFEHLAWKYNFTSKFFPSIGGGGTGYYIRSNKTWIGTVGDVLSGRAELAQTTGQVYFRNLVVGFSSAIVYEWLIFTTGEPLPSYSWKAVYWPFTRNLWLAVLGSLFVSLFSLKCLLHWNCTYSKATTCSHYGAFKKAGNYLLQTFLEQDATPKDLEIPTKSSTRVFLSFWLFFSLLITTSYRSKLVSFLAFPMVEEPPKTFSELAQSHHFEMALQYLRGAAHYLLRTSPNPVFQTIFKRMELEENDAKCFQRVIGKPFACISWDSVADFVTHKNLSDKYGKAPLVKAPDTTTFIAVGLIYPKRSVFRLKFDKVIATSHALGLVNKWKELDYEFIRYERRQWEKAENKTQVVYEDTTSAVLTMKQLSGTFFLLLVGTLVAVIAMVCETILGKVVFKNYQNLKQRNSMELLVRSIETSLHLIHRRP</sequence>
<keyword evidence="5 9" id="KW-1133">Transmembrane helix</keyword>
<evidence type="ECO:0000256" key="3">
    <source>
        <dbReference type="ARBA" id="ARBA00022475"/>
    </source>
</evidence>
<evidence type="ECO:0000256" key="1">
    <source>
        <dbReference type="ARBA" id="ARBA00004651"/>
    </source>
</evidence>
<comment type="subcellular location">
    <subcellularLocation>
        <location evidence="1">Cell membrane</location>
        <topology evidence="1">Multi-pass membrane protein</topology>
    </subcellularLocation>
</comment>
<keyword evidence="4 9" id="KW-0812">Transmembrane</keyword>
<dbReference type="PANTHER" id="PTHR42643:SF30">
    <property type="entry name" value="IONOTROPIC RECEPTOR 40A-RELATED"/>
    <property type="match status" value="1"/>
</dbReference>
<accession>A0ABP1QVJ4</accession>
<dbReference type="Gene3D" id="1.10.287.70">
    <property type="match status" value="1"/>
</dbReference>
<evidence type="ECO:0000313" key="11">
    <source>
        <dbReference type="EMBL" id="CAL8110776.1"/>
    </source>
</evidence>
<dbReference type="InterPro" id="IPR001320">
    <property type="entry name" value="Iontro_rcpt_C"/>
</dbReference>
<evidence type="ECO:0000256" key="8">
    <source>
        <dbReference type="ARBA" id="ARBA00023180"/>
    </source>
</evidence>
<comment type="similarity">
    <text evidence="2">Belongs to the glutamate-gated ion channel (TC 1.A.10.1) family.</text>
</comment>
<evidence type="ECO:0000256" key="9">
    <source>
        <dbReference type="SAM" id="Phobius"/>
    </source>
</evidence>
<evidence type="ECO:0000256" key="4">
    <source>
        <dbReference type="ARBA" id="ARBA00022692"/>
    </source>
</evidence>
<dbReference type="Proteomes" id="UP001642540">
    <property type="component" value="Unassembled WGS sequence"/>
</dbReference>
<evidence type="ECO:0000259" key="10">
    <source>
        <dbReference type="Pfam" id="PF00060"/>
    </source>
</evidence>
<protein>
    <recommendedName>
        <fullName evidence="10">Ionotropic glutamate receptor C-terminal domain-containing protein</fullName>
    </recommendedName>
</protein>
<feature type="transmembrane region" description="Helical" evidence="9">
    <location>
        <begin position="249"/>
        <end position="269"/>
    </location>
</feature>
<evidence type="ECO:0000256" key="5">
    <source>
        <dbReference type="ARBA" id="ARBA00022989"/>
    </source>
</evidence>
<dbReference type="SUPFAM" id="SSF53850">
    <property type="entry name" value="Periplasmic binding protein-like II"/>
    <property type="match status" value="1"/>
</dbReference>
<feature type="transmembrane region" description="Helical" evidence="9">
    <location>
        <begin position="563"/>
        <end position="588"/>
    </location>
</feature>
<proteinExistence type="inferred from homology"/>